<gene>
    <name evidence="1" type="ORF">HPB47_019317</name>
</gene>
<dbReference type="EMBL" id="JABSTQ010000870">
    <property type="protein sequence ID" value="KAG0445136.1"/>
    <property type="molecule type" value="Genomic_DNA"/>
</dbReference>
<proteinExistence type="predicted"/>
<organism evidence="1 2">
    <name type="scientific">Ixodes persulcatus</name>
    <name type="common">Taiga tick</name>
    <dbReference type="NCBI Taxonomy" id="34615"/>
    <lineage>
        <taxon>Eukaryota</taxon>
        <taxon>Metazoa</taxon>
        <taxon>Ecdysozoa</taxon>
        <taxon>Arthropoda</taxon>
        <taxon>Chelicerata</taxon>
        <taxon>Arachnida</taxon>
        <taxon>Acari</taxon>
        <taxon>Parasitiformes</taxon>
        <taxon>Ixodida</taxon>
        <taxon>Ixodoidea</taxon>
        <taxon>Ixodidae</taxon>
        <taxon>Ixodinae</taxon>
        <taxon>Ixodes</taxon>
    </lineage>
</organism>
<accession>A0AC60QZM8</accession>
<sequence>LQAQLATTKANESRLQNELHTQLAKSHNELRLQSELEAELARGRQLRAELEVQLNTSKLTEVELQAEVSRFVQEVSAQCKELDLLRNNLILAQRKLAKLEEESAPFGIEKFRE</sequence>
<evidence type="ECO:0000313" key="1">
    <source>
        <dbReference type="EMBL" id="KAG0445136.1"/>
    </source>
</evidence>
<reference evidence="1 2" key="1">
    <citation type="journal article" date="2020" name="Cell">
        <title>Large-Scale Comparative Analyses of Tick Genomes Elucidate Their Genetic Diversity and Vector Capacities.</title>
        <authorList>
            <consortium name="Tick Genome and Microbiome Consortium (TIGMIC)"/>
            <person name="Jia N."/>
            <person name="Wang J."/>
            <person name="Shi W."/>
            <person name="Du L."/>
            <person name="Sun Y."/>
            <person name="Zhan W."/>
            <person name="Jiang J.F."/>
            <person name="Wang Q."/>
            <person name="Zhang B."/>
            <person name="Ji P."/>
            <person name="Bell-Sakyi L."/>
            <person name="Cui X.M."/>
            <person name="Yuan T.T."/>
            <person name="Jiang B.G."/>
            <person name="Yang W.F."/>
            <person name="Lam T.T."/>
            <person name="Chang Q.C."/>
            <person name="Ding S.J."/>
            <person name="Wang X.J."/>
            <person name="Zhu J.G."/>
            <person name="Ruan X.D."/>
            <person name="Zhao L."/>
            <person name="Wei J.T."/>
            <person name="Ye R.Z."/>
            <person name="Que T.C."/>
            <person name="Du C.H."/>
            <person name="Zhou Y.H."/>
            <person name="Cheng J.X."/>
            <person name="Dai P.F."/>
            <person name="Guo W.B."/>
            <person name="Han X.H."/>
            <person name="Huang E.J."/>
            <person name="Li L.F."/>
            <person name="Wei W."/>
            <person name="Gao Y.C."/>
            <person name="Liu J.Z."/>
            <person name="Shao H.Z."/>
            <person name="Wang X."/>
            <person name="Wang C.C."/>
            <person name="Yang T.C."/>
            <person name="Huo Q.B."/>
            <person name="Li W."/>
            <person name="Chen H.Y."/>
            <person name="Chen S.E."/>
            <person name="Zhou L.G."/>
            <person name="Ni X.B."/>
            <person name="Tian J.H."/>
            <person name="Sheng Y."/>
            <person name="Liu T."/>
            <person name="Pan Y.S."/>
            <person name="Xia L.Y."/>
            <person name="Li J."/>
            <person name="Zhao F."/>
            <person name="Cao W.C."/>
        </authorList>
    </citation>
    <scope>NUCLEOTIDE SEQUENCE [LARGE SCALE GENOMIC DNA]</scope>
    <source>
        <strain evidence="1">Iper-2018</strain>
    </source>
</reference>
<dbReference type="Proteomes" id="UP000805193">
    <property type="component" value="Unassembled WGS sequence"/>
</dbReference>
<comment type="caution">
    <text evidence="1">The sequence shown here is derived from an EMBL/GenBank/DDBJ whole genome shotgun (WGS) entry which is preliminary data.</text>
</comment>
<evidence type="ECO:0000313" key="2">
    <source>
        <dbReference type="Proteomes" id="UP000805193"/>
    </source>
</evidence>
<protein>
    <submittedName>
        <fullName evidence="1">Uncharacterized protein</fullName>
    </submittedName>
</protein>
<feature type="non-terminal residue" evidence="1">
    <location>
        <position position="1"/>
    </location>
</feature>
<feature type="non-terminal residue" evidence="1">
    <location>
        <position position="113"/>
    </location>
</feature>
<name>A0AC60QZM8_IXOPE</name>
<keyword evidence="2" id="KW-1185">Reference proteome</keyword>